<evidence type="ECO:0000256" key="4">
    <source>
        <dbReference type="PROSITE-ProRule" id="PRU00335"/>
    </source>
</evidence>
<evidence type="ECO:0000259" key="5">
    <source>
        <dbReference type="PROSITE" id="PS50977"/>
    </source>
</evidence>
<dbReference type="SUPFAM" id="SSF48498">
    <property type="entry name" value="Tetracyclin repressor-like, C-terminal domain"/>
    <property type="match status" value="1"/>
</dbReference>
<gene>
    <name evidence="6" type="ORF">ET33_07145</name>
</gene>
<reference evidence="6 7" key="1">
    <citation type="submission" date="2014-06" db="EMBL/GenBank/DDBJ databases">
        <title>Draft genome sequence of Paenibacillus sp. MSt1.</title>
        <authorList>
            <person name="Aw Y.K."/>
            <person name="Ong K.S."/>
            <person name="Gan H.M."/>
            <person name="Lee S.M."/>
        </authorList>
    </citation>
    <scope>NUCLEOTIDE SEQUENCE [LARGE SCALE GENOMIC DNA]</scope>
    <source>
        <strain evidence="6 7">MSt1</strain>
    </source>
</reference>
<comment type="caution">
    <text evidence="6">The sequence shown here is derived from an EMBL/GenBank/DDBJ whole genome shotgun (WGS) entry which is preliminary data.</text>
</comment>
<dbReference type="InterPro" id="IPR001647">
    <property type="entry name" value="HTH_TetR"/>
</dbReference>
<keyword evidence="1" id="KW-0805">Transcription regulation</keyword>
<evidence type="ECO:0000256" key="2">
    <source>
        <dbReference type="ARBA" id="ARBA00023125"/>
    </source>
</evidence>
<dbReference type="PROSITE" id="PS50977">
    <property type="entry name" value="HTH_TETR_2"/>
    <property type="match status" value="1"/>
</dbReference>
<dbReference type="GO" id="GO:0003700">
    <property type="term" value="F:DNA-binding transcription factor activity"/>
    <property type="evidence" value="ECO:0007669"/>
    <property type="project" value="TreeGrafter"/>
</dbReference>
<evidence type="ECO:0000313" key="6">
    <source>
        <dbReference type="EMBL" id="KEQ24838.1"/>
    </source>
</evidence>
<keyword evidence="3" id="KW-0804">Transcription</keyword>
<feature type="DNA-binding region" description="H-T-H motif" evidence="4">
    <location>
        <begin position="27"/>
        <end position="46"/>
    </location>
</feature>
<accession>A0A081P2B5</accession>
<organism evidence="6 7">
    <name type="scientific">Paenibacillus tyrfis</name>
    <dbReference type="NCBI Taxonomy" id="1501230"/>
    <lineage>
        <taxon>Bacteria</taxon>
        <taxon>Bacillati</taxon>
        <taxon>Bacillota</taxon>
        <taxon>Bacilli</taxon>
        <taxon>Bacillales</taxon>
        <taxon>Paenibacillaceae</taxon>
        <taxon>Paenibacillus</taxon>
    </lineage>
</organism>
<proteinExistence type="predicted"/>
<keyword evidence="2 4" id="KW-0238">DNA-binding</keyword>
<sequence length="192" mass="21839">MSTQEKRQRLIDAAYKVFVKKGYLNASIKDIASEAGMTSGLVHYYFKNKEELLLSVQEEVQQRYHKQYDGQPDEAATPEAVLLEIKSRAEDHPDWYRWRYELYSLGMKSESGLLEREVASILKNGRESLSAPLQHLVGDSANGSALASILLACFDGLALQKIVDNEFDLDRSYRLLIELLELYVSKSEGESR</sequence>
<dbReference type="PANTHER" id="PTHR30055:SF234">
    <property type="entry name" value="HTH-TYPE TRANSCRIPTIONAL REGULATOR BETI"/>
    <property type="match status" value="1"/>
</dbReference>
<evidence type="ECO:0000313" key="7">
    <source>
        <dbReference type="Proteomes" id="UP000028123"/>
    </source>
</evidence>
<dbReference type="AlphaFoldDB" id="A0A081P2B5"/>
<dbReference type="RefSeq" id="WP_036684667.1">
    <property type="nucleotide sequence ID" value="NZ_JNVM01000014.1"/>
</dbReference>
<dbReference type="Proteomes" id="UP000028123">
    <property type="component" value="Unassembled WGS sequence"/>
</dbReference>
<evidence type="ECO:0000256" key="1">
    <source>
        <dbReference type="ARBA" id="ARBA00023015"/>
    </source>
</evidence>
<dbReference type="InterPro" id="IPR036271">
    <property type="entry name" value="Tet_transcr_reg_TetR-rel_C_sf"/>
</dbReference>
<dbReference type="Pfam" id="PF00440">
    <property type="entry name" value="TetR_N"/>
    <property type="match status" value="1"/>
</dbReference>
<dbReference type="PRINTS" id="PR00455">
    <property type="entry name" value="HTHTETR"/>
</dbReference>
<protein>
    <recommendedName>
        <fullName evidence="5">HTH tetR-type domain-containing protein</fullName>
    </recommendedName>
</protein>
<dbReference type="SUPFAM" id="SSF46689">
    <property type="entry name" value="Homeodomain-like"/>
    <property type="match status" value="1"/>
</dbReference>
<dbReference type="EMBL" id="JNVM01000014">
    <property type="protein sequence ID" value="KEQ24838.1"/>
    <property type="molecule type" value="Genomic_DNA"/>
</dbReference>
<dbReference type="OrthoDB" id="9780939at2"/>
<dbReference type="Gene3D" id="1.10.357.10">
    <property type="entry name" value="Tetracycline Repressor, domain 2"/>
    <property type="match status" value="1"/>
</dbReference>
<evidence type="ECO:0000256" key="3">
    <source>
        <dbReference type="ARBA" id="ARBA00023163"/>
    </source>
</evidence>
<feature type="domain" description="HTH tetR-type" evidence="5">
    <location>
        <begin position="4"/>
        <end position="64"/>
    </location>
</feature>
<name>A0A081P2B5_9BACL</name>
<dbReference type="eggNOG" id="COG1309">
    <property type="taxonomic scope" value="Bacteria"/>
</dbReference>
<dbReference type="GO" id="GO:0000976">
    <property type="term" value="F:transcription cis-regulatory region binding"/>
    <property type="evidence" value="ECO:0007669"/>
    <property type="project" value="TreeGrafter"/>
</dbReference>
<dbReference type="PANTHER" id="PTHR30055">
    <property type="entry name" value="HTH-TYPE TRANSCRIPTIONAL REGULATOR RUTR"/>
    <property type="match status" value="1"/>
</dbReference>
<dbReference type="InterPro" id="IPR009057">
    <property type="entry name" value="Homeodomain-like_sf"/>
</dbReference>
<dbReference type="InterPro" id="IPR050109">
    <property type="entry name" value="HTH-type_TetR-like_transc_reg"/>
</dbReference>
<keyword evidence="7" id="KW-1185">Reference proteome</keyword>